<keyword evidence="3" id="KW-0560">Oxidoreductase</keyword>
<dbReference type="InterPro" id="IPR051209">
    <property type="entry name" value="FAD-bind_Monooxygenase_sf"/>
</dbReference>
<evidence type="ECO:0000256" key="2">
    <source>
        <dbReference type="ARBA" id="ARBA00022827"/>
    </source>
</evidence>
<evidence type="ECO:0000313" key="5">
    <source>
        <dbReference type="Proteomes" id="UP001156703"/>
    </source>
</evidence>
<accession>A0ABQ5Z3L6</accession>
<keyword evidence="4" id="KW-0503">Monooxygenase</keyword>
<dbReference type="Proteomes" id="UP001156703">
    <property type="component" value="Unassembled WGS sequence"/>
</dbReference>
<dbReference type="InterPro" id="IPR036188">
    <property type="entry name" value="FAD/NAD-bd_sf"/>
</dbReference>
<protein>
    <submittedName>
        <fullName evidence="4">Monooxygenase y4iD</fullName>
    </submittedName>
</protein>
<keyword evidence="1" id="KW-0285">Flavoprotein</keyword>
<keyword evidence="2" id="KW-0274">FAD</keyword>
<evidence type="ECO:0000256" key="1">
    <source>
        <dbReference type="ARBA" id="ARBA00022630"/>
    </source>
</evidence>
<evidence type="ECO:0000313" key="4">
    <source>
        <dbReference type="EMBL" id="GLR46667.1"/>
    </source>
</evidence>
<reference evidence="5" key="1">
    <citation type="journal article" date="2019" name="Int. J. Syst. Evol. Microbiol.">
        <title>The Global Catalogue of Microorganisms (GCM) 10K type strain sequencing project: providing services to taxonomists for standard genome sequencing and annotation.</title>
        <authorList>
            <consortium name="The Broad Institute Genomics Platform"/>
            <consortium name="The Broad Institute Genome Sequencing Center for Infectious Disease"/>
            <person name="Wu L."/>
            <person name="Ma J."/>
        </authorList>
    </citation>
    <scope>NUCLEOTIDE SEQUENCE [LARGE SCALE GENOMIC DNA]</scope>
    <source>
        <strain evidence="5">NBRC 102146</strain>
    </source>
</reference>
<dbReference type="Gene3D" id="3.50.50.60">
    <property type="entry name" value="FAD/NAD(P)-binding domain"/>
    <property type="match status" value="2"/>
</dbReference>
<dbReference type="PANTHER" id="PTHR42877:SF4">
    <property type="entry name" value="FAD_NAD(P)-BINDING DOMAIN-CONTAINING PROTEIN-RELATED"/>
    <property type="match status" value="1"/>
</dbReference>
<dbReference type="InterPro" id="IPR020946">
    <property type="entry name" value="Flavin_mOase-like"/>
</dbReference>
<name>A0ABQ5Z3L6_9SPHN</name>
<dbReference type="PRINTS" id="PR00411">
    <property type="entry name" value="PNDRDTASEI"/>
</dbReference>
<dbReference type="PRINTS" id="PR00368">
    <property type="entry name" value="FADPNR"/>
</dbReference>
<sequence length="650" mass="72230">MRVGDKAKMAIDRDRLANGIAQANIPSLLMVLVQLTGDSRWLADPYAPSRAGGLDDNDDGGLDPAIQQEIRAAARDAIFAWLDGAPVADPDPADTRLAAMLAVAMGEPVPPEYGEIIAFNLGLRRPDPALAPGRPLKAIIVGGGISGLCAAVNLTQAGVAWEIFEKNEDVGGTWFENRYPGCGVDTPNLTYTFSFAEWDWAHYFPLQSEIRRYLSAVADRFGVRDHVRFGTRVEEVRWIEEDRQWEVSAAKADGSRFVARADVVLSAVGVLNVPQKPAIPGIESFAGPVVHTAEWPEDLDVTGKKVAVVGNGASAMQLVPEIAPRVAELSIFARSKQWAAPFPQYRREIPADVRYLMQAVPLYRQWYEQRLTWTFNDRIHSSLFKDPSWPEPQRSLNAVNDGHRRFFTQYVVDQLGDRQDLLDKVLPDFPPFAKRMLLDNGWYRALRRDNVRLVADRLSRVEEGVLVAGNGERVEADVLVLATGFKAAEVLGSYDVVGRDGAVLREVWEIDNASAYLGTAVPGFPNFFILLGPNVGSGHGGSMIRSIENQMHYILEILKLLSGSRAETIEVRPEVYDAYRAKVDAAHEKMVWTHRGADNWYRNSRGRIVAITPWRNDDFWRMTRRADPDDYLLDRATAKGEPAAREASAG</sequence>
<proteinExistence type="predicted"/>
<dbReference type="EMBL" id="BSOO01000003">
    <property type="protein sequence ID" value="GLR46667.1"/>
    <property type="molecule type" value="Genomic_DNA"/>
</dbReference>
<dbReference type="SUPFAM" id="SSF51905">
    <property type="entry name" value="FAD/NAD(P)-binding domain"/>
    <property type="match status" value="2"/>
</dbReference>
<gene>
    <name evidence="4" type="ORF">GCM10007925_03780</name>
</gene>
<dbReference type="GO" id="GO:0004497">
    <property type="term" value="F:monooxygenase activity"/>
    <property type="evidence" value="ECO:0007669"/>
    <property type="project" value="UniProtKB-KW"/>
</dbReference>
<comment type="caution">
    <text evidence="4">The sequence shown here is derived from an EMBL/GenBank/DDBJ whole genome shotgun (WGS) entry which is preliminary data.</text>
</comment>
<evidence type="ECO:0000256" key="3">
    <source>
        <dbReference type="ARBA" id="ARBA00023002"/>
    </source>
</evidence>
<dbReference type="Pfam" id="PF00743">
    <property type="entry name" value="FMO-like"/>
    <property type="match status" value="1"/>
</dbReference>
<dbReference type="PANTHER" id="PTHR42877">
    <property type="entry name" value="L-ORNITHINE N(5)-MONOOXYGENASE-RELATED"/>
    <property type="match status" value="1"/>
</dbReference>
<organism evidence="4 5">
    <name type="scientific">Sphingomonas astaxanthinifaciens DSM 22298</name>
    <dbReference type="NCBI Taxonomy" id="1123267"/>
    <lineage>
        <taxon>Bacteria</taxon>
        <taxon>Pseudomonadati</taxon>
        <taxon>Pseudomonadota</taxon>
        <taxon>Alphaproteobacteria</taxon>
        <taxon>Sphingomonadales</taxon>
        <taxon>Sphingomonadaceae</taxon>
        <taxon>Sphingomonas</taxon>
    </lineage>
</organism>
<keyword evidence="5" id="KW-1185">Reference proteome</keyword>